<reference evidence="2" key="1">
    <citation type="journal article" date="2019" name="Int. J. Syst. Evol. Microbiol.">
        <title>The Global Catalogue of Microorganisms (GCM) 10K type strain sequencing project: providing services to taxonomists for standard genome sequencing and annotation.</title>
        <authorList>
            <consortium name="The Broad Institute Genomics Platform"/>
            <consortium name="The Broad Institute Genome Sequencing Center for Infectious Disease"/>
            <person name="Wu L."/>
            <person name="Ma J."/>
        </authorList>
    </citation>
    <scope>NUCLEOTIDE SEQUENCE [LARGE SCALE GENOMIC DNA]</scope>
    <source>
        <strain evidence="2">JCM 16114</strain>
    </source>
</reference>
<comment type="caution">
    <text evidence="1">The sequence shown here is derived from an EMBL/GenBank/DDBJ whole genome shotgun (WGS) entry which is preliminary data.</text>
</comment>
<dbReference type="SUPFAM" id="SSF52047">
    <property type="entry name" value="RNI-like"/>
    <property type="match status" value="1"/>
</dbReference>
<dbReference type="NCBIfam" id="NF038076">
    <property type="entry name" value="fam_STM4015"/>
    <property type="match status" value="1"/>
</dbReference>
<dbReference type="InterPro" id="IPR047722">
    <property type="entry name" value="STM4015-like"/>
</dbReference>
<organism evidence="1 2">
    <name type="scientific">Nonomuraea monospora</name>
    <dbReference type="NCBI Taxonomy" id="568818"/>
    <lineage>
        <taxon>Bacteria</taxon>
        <taxon>Bacillati</taxon>
        <taxon>Actinomycetota</taxon>
        <taxon>Actinomycetes</taxon>
        <taxon>Streptosporangiales</taxon>
        <taxon>Streptosporangiaceae</taxon>
        <taxon>Nonomuraea</taxon>
    </lineage>
</organism>
<dbReference type="RefSeq" id="WP_344471666.1">
    <property type="nucleotide sequence ID" value="NZ_BAAAQX010000003.1"/>
</dbReference>
<sequence length="313" mass="33947">MTATDPGLTFLAEPDLYNDDQWAGRTVMPFQPSVESPADHAAWLVQDAAKPRDEGGTLLPGYLDELLDHLDPSRIQALAVTGYGAADAPRVLAEYADRLPALRSVFLGLVTPEQWEISWIRHGDLTPLLEAYPKLERLEVRGSDGLTMRPVTHDHLKVLRFESGGLPGVVVRAVSASTFPALEHLELWLGTEAYYGDNTIGDLDGILSGRGLPALKRLGLRNSEQQNEVAAAVAFAPVVAGLEELSLGLGVLMDEGAEALLSGQPLTHLRVFDLNHHYVSEVMEARLRAALAGVTLDLTRPRHSDGPYLAVSE</sequence>
<accession>A0ABP5P5R7</accession>
<dbReference type="Proteomes" id="UP001499843">
    <property type="component" value="Unassembled WGS sequence"/>
</dbReference>
<keyword evidence="2" id="KW-1185">Reference proteome</keyword>
<evidence type="ECO:0000313" key="2">
    <source>
        <dbReference type="Proteomes" id="UP001499843"/>
    </source>
</evidence>
<protein>
    <recommendedName>
        <fullName evidence="3">Leucine-rich repeat domain-containing protein</fullName>
    </recommendedName>
</protein>
<dbReference type="InterPro" id="IPR032675">
    <property type="entry name" value="LRR_dom_sf"/>
</dbReference>
<dbReference type="Gene3D" id="3.80.10.10">
    <property type="entry name" value="Ribonuclease Inhibitor"/>
    <property type="match status" value="1"/>
</dbReference>
<name>A0ABP5P5R7_9ACTN</name>
<gene>
    <name evidence="1" type="ORF">GCM10009850_013860</name>
</gene>
<evidence type="ECO:0000313" key="1">
    <source>
        <dbReference type="EMBL" id="GAA2205928.1"/>
    </source>
</evidence>
<evidence type="ECO:0008006" key="3">
    <source>
        <dbReference type="Google" id="ProtNLM"/>
    </source>
</evidence>
<proteinExistence type="predicted"/>
<dbReference type="EMBL" id="BAAAQX010000003">
    <property type="protein sequence ID" value="GAA2205928.1"/>
    <property type="molecule type" value="Genomic_DNA"/>
</dbReference>